<dbReference type="EMBL" id="QFWX01000001">
    <property type="protein sequence ID" value="PXX93838.1"/>
    <property type="molecule type" value="Genomic_DNA"/>
</dbReference>
<dbReference type="PROSITE" id="PS50887">
    <property type="entry name" value="GGDEF"/>
    <property type="match status" value="1"/>
</dbReference>
<sequence>MLLCGTDNRCLVEHPSSSGQGLSTETGHPLNPHDSNSLPGISTEDSLLLLRMTAEQSFNSVVITDADHRILYVNPAFCNMTGYSQRELVGQNPRIFQGPLTESSVIDRLRQSLKEGGGFSGSTINYRKSGRPYLVEWTISAVNDDAGKPRFFVSMQKDVTQLHAEQSTGNLFAKAIDAAYDGIFITNAEGVIEFANQGFEIITGYTPTEVIGRKPSVLKSGKHDDAFYRDLWRHLTEGLAFRAMIVNRHKEGHEIHCQQTITPVKNADGTTTHFISIIKDLTDRVFEELKLREQASHDSLTGLLNRRAGEIELNISLIQAQENTSCFCVLMADIDDFKPVNDRFGHQRGDDIIKTVANTLLAKTRKTDKCIRWGGEEFIVLLPFCGLAKGREIAENIRASLGSRLFDDVGPVTLSIGVTESEPGDTPSGILERVDQLLYQSKENGKNRVSSSQPGID</sequence>
<dbReference type="Gene3D" id="3.30.450.20">
    <property type="entry name" value="PAS domain"/>
    <property type="match status" value="2"/>
</dbReference>
<accession>A0A2V3ZQR5</accession>
<dbReference type="InterPro" id="IPR000160">
    <property type="entry name" value="GGDEF_dom"/>
</dbReference>
<dbReference type="SMART" id="SM00267">
    <property type="entry name" value="GGDEF"/>
    <property type="match status" value="1"/>
</dbReference>
<dbReference type="CDD" id="cd01949">
    <property type="entry name" value="GGDEF"/>
    <property type="match status" value="1"/>
</dbReference>
<dbReference type="InterPro" id="IPR043128">
    <property type="entry name" value="Rev_trsase/Diguanyl_cyclase"/>
</dbReference>
<dbReference type="SUPFAM" id="SSF55785">
    <property type="entry name" value="PYP-like sensor domain (PAS domain)"/>
    <property type="match status" value="2"/>
</dbReference>
<feature type="domain" description="GGDEF" evidence="5">
    <location>
        <begin position="325"/>
        <end position="454"/>
    </location>
</feature>
<dbReference type="NCBIfam" id="TIGR00254">
    <property type="entry name" value="GGDEF"/>
    <property type="match status" value="1"/>
</dbReference>
<proteinExistence type="predicted"/>
<dbReference type="SUPFAM" id="SSF55073">
    <property type="entry name" value="Nucleotide cyclase"/>
    <property type="match status" value="1"/>
</dbReference>
<dbReference type="FunFam" id="3.30.70.270:FF:000001">
    <property type="entry name" value="Diguanylate cyclase domain protein"/>
    <property type="match status" value="1"/>
</dbReference>
<dbReference type="InterPro" id="IPR000700">
    <property type="entry name" value="PAS-assoc_C"/>
</dbReference>
<feature type="domain" description="PAS" evidence="3">
    <location>
        <begin position="168"/>
        <end position="213"/>
    </location>
</feature>
<dbReference type="InterPro" id="IPR001610">
    <property type="entry name" value="PAC"/>
</dbReference>
<evidence type="ECO:0000256" key="2">
    <source>
        <dbReference type="SAM" id="MobiDB-lite"/>
    </source>
</evidence>
<gene>
    <name evidence="6" type="ORF">DIT71_00395</name>
</gene>
<dbReference type="PROSITE" id="PS50112">
    <property type="entry name" value="PAS"/>
    <property type="match status" value="2"/>
</dbReference>
<dbReference type="InterPro" id="IPR029787">
    <property type="entry name" value="Nucleotide_cyclase"/>
</dbReference>
<dbReference type="InterPro" id="IPR035965">
    <property type="entry name" value="PAS-like_dom_sf"/>
</dbReference>
<dbReference type="Pfam" id="PF00990">
    <property type="entry name" value="GGDEF"/>
    <property type="match status" value="1"/>
</dbReference>
<dbReference type="OrthoDB" id="5800589at2"/>
<reference evidence="6 7" key="2">
    <citation type="submission" date="2018-06" db="EMBL/GenBank/DDBJ databases">
        <title>Marinobactersediminissp. nov, a moderately halophilic bacterium isolated from marine solar saltern.</title>
        <authorList>
            <person name="Zhang Y."/>
        </authorList>
    </citation>
    <scope>NUCLEOTIDE SEQUENCE [LARGE SCALE GENOMIC DNA]</scope>
    <source>
        <strain evidence="6 7">F01</strain>
    </source>
</reference>
<feature type="domain" description="PAS" evidence="3">
    <location>
        <begin position="46"/>
        <end position="116"/>
    </location>
</feature>
<evidence type="ECO:0000259" key="5">
    <source>
        <dbReference type="PROSITE" id="PS50887"/>
    </source>
</evidence>
<organism evidence="6 7">
    <name type="scientific">Marinobacter vulgaris</name>
    <dbReference type="NCBI Taxonomy" id="1928331"/>
    <lineage>
        <taxon>Bacteria</taxon>
        <taxon>Pseudomonadati</taxon>
        <taxon>Pseudomonadota</taxon>
        <taxon>Gammaproteobacteria</taxon>
        <taxon>Pseudomonadales</taxon>
        <taxon>Marinobacteraceae</taxon>
        <taxon>Marinobacter</taxon>
    </lineage>
</organism>
<dbReference type="Gene3D" id="3.30.70.270">
    <property type="match status" value="1"/>
</dbReference>
<dbReference type="PANTHER" id="PTHR46663:SF4">
    <property type="entry name" value="DIGUANYLATE CYCLASE DGCT-RELATED"/>
    <property type="match status" value="1"/>
</dbReference>
<dbReference type="PROSITE" id="PS50113">
    <property type="entry name" value="PAC"/>
    <property type="match status" value="1"/>
</dbReference>
<comment type="caution">
    <text evidence="6">The sequence shown here is derived from an EMBL/GenBank/DDBJ whole genome shotgun (WGS) entry which is preliminary data.</text>
</comment>
<dbReference type="NCBIfam" id="TIGR00229">
    <property type="entry name" value="sensory_box"/>
    <property type="match status" value="2"/>
</dbReference>
<dbReference type="SMART" id="SM00086">
    <property type="entry name" value="PAC"/>
    <property type="match status" value="2"/>
</dbReference>
<evidence type="ECO:0000313" key="7">
    <source>
        <dbReference type="Proteomes" id="UP000253987"/>
    </source>
</evidence>
<name>A0A2V3ZQR5_9GAMM</name>
<feature type="domain" description="PAC" evidence="4">
    <location>
        <begin position="239"/>
        <end position="293"/>
    </location>
</feature>
<reference evidence="7" key="1">
    <citation type="submission" date="2018-05" db="EMBL/GenBank/DDBJ databases">
        <authorList>
            <person name="Lu D."/>
        </authorList>
    </citation>
    <scope>NUCLEOTIDE SEQUENCE [LARGE SCALE GENOMIC DNA]</scope>
    <source>
        <strain evidence="7">F01</strain>
    </source>
</reference>
<feature type="region of interest" description="Disordered" evidence="2">
    <location>
        <begin position="14"/>
        <end position="38"/>
    </location>
</feature>
<dbReference type="CDD" id="cd00130">
    <property type="entry name" value="PAS"/>
    <property type="match status" value="2"/>
</dbReference>
<dbReference type="InterPro" id="IPR000014">
    <property type="entry name" value="PAS"/>
</dbReference>
<dbReference type="Pfam" id="PF13426">
    <property type="entry name" value="PAS_9"/>
    <property type="match status" value="2"/>
</dbReference>
<dbReference type="InterPro" id="IPR052163">
    <property type="entry name" value="DGC-Regulatory_Protein"/>
</dbReference>
<dbReference type="AlphaFoldDB" id="A0A2V3ZQR5"/>
<protein>
    <submittedName>
        <fullName evidence="6">Sensor domain-containing diguanylate cyclase</fullName>
    </submittedName>
</protein>
<feature type="compositionally biased region" description="Polar residues" evidence="2">
    <location>
        <begin position="15"/>
        <end position="26"/>
    </location>
</feature>
<comment type="cofactor">
    <cofactor evidence="1">
        <name>Mg(2+)</name>
        <dbReference type="ChEBI" id="CHEBI:18420"/>
    </cofactor>
</comment>
<dbReference type="SMART" id="SM00091">
    <property type="entry name" value="PAS"/>
    <property type="match status" value="2"/>
</dbReference>
<evidence type="ECO:0000259" key="4">
    <source>
        <dbReference type="PROSITE" id="PS50113"/>
    </source>
</evidence>
<dbReference type="Proteomes" id="UP000253987">
    <property type="component" value="Unassembled WGS sequence"/>
</dbReference>
<keyword evidence="7" id="KW-1185">Reference proteome</keyword>
<dbReference type="PANTHER" id="PTHR46663">
    <property type="entry name" value="DIGUANYLATE CYCLASE DGCT-RELATED"/>
    <property type="match status" value="1"/>
</dbReference>
<evidence type="ECO:0000313" key="6">
    <source>
        <dbReference type="EMBL" id="PXX93838.1"/>
    </source>
</evidence>
<evidence type="ECO:0000256" key="1">
    <source>
        <dbReference type="ARBA" id="ARBA00001946"/>
    </source>
</evidence>
<evidence type="ECO:0000259" key="3">
    <source>
        <dbReference type="PROSITE" id="PS50112"/>
    </source>
</evidence>
<dbReference type="GO" id="GO:0003824">
    <property type="term" value="F:catalytic activity"/>
    <property type="evidence" value="ECO:0007669"/>
    <property type="project" value="UniProtKB-ARBA"/>
</dbReference>